<reference evidence="1 2" key="1">
    <citation type="submission" date="2019-12" db="EMBL/GenBank/DDBJ databases">
        <authorList>
            <person name="Li M."/>
        </authorList>
    </citation>
    <scope>NUCLEOTIDE SEQUENCE [LARGE SCALE GENOMIC DNA]</scope>
    <source>
        <strain evidence="1 2">GBMRC 2024</strain>
    </source>
</reference>
<evidence type="ECO:0000313" key="1">
    <source>
        <dbReference type="EMBL" id="MXN20118.1"/>
    </source>
</evidence>
<dbReference type="RefSeq" id="WP_160896239.1">
    <property type="nucleotide sequence ID" value="NZ_WUMU01000023.1"/>
</dbReference>
<organism evidence="1 2">
    <name type="scientific">Pseudooceanicola albus</name>
    <dbReference type="NCBI Taxonomy" id="2692189"/>
    <lineage>
        <taxon>Bacteria</taxon>
        <taxon>Pseudomonadati</taxon>
        <taxon>Pseudomonadota</taxon>
        <taxon>Alphaproteobacteria</taxon>
        <taxon>Rhodobacterales</taxon>
        <taxon>Paracoccaceae</taxon>
        <taxon>Pseudooceanicola</taxon>
    </lineage>
</organism>
<dbReference type="InterPro" id="IPR051490">
    <property type="entry name" value="THEM6_lcsJ_thioesterase"/>
</dbReference>
<name>A0A6L7G9B7_9RHOB</name>
<proteinExistence type="predicted"/>
<dbReference type="Gene3D" id="3.10.129.10">
    <property type="entry name" value="Hotdog Thioesterase"/>
    <property type="match status" value="1"/>
</dbReference>
<dbReference type="EMBL" id="WUMU01000023">
    <property type="protein sequence ID" value="MXN20118.1"/>
    <property type="molecule type" value="Genomic_DNA"/>
</dbReference>
<dbReference type="Pfam" id="PF13279">
    <property type="entry name" value="4HBT_2"/>
    <property type="match status" value="1"/>
</dbReference>
<sequence>MYPYLRFIRDIRQARRAPPLALDQTHVSHLRIWPGDIDPWSELNNGRTLTLYDLGRLPLAIRAGFTEVLKRQGWGLTVAGSVVRYRQRLTLFQKVEMRSRLMGADARFLYMEQSLWSDPQTCANHAILRTAVIAGRRMVPMAEVLAALGTQALPALPGWAGDLFAAESARPWPPERL</sequence>
<dbReference type="PANTHER" id="PTHR12475:SF4">
    <property type="entry name" value="PROTEIN THEM6"/>
    <property type="match status" value="1"/>
</dbReference>
<dbReference type="SUPFAM" id="SSF54637">
    <property type="entry name" value="Thioesterase/thiol ester dehydrase-isomerase"/>
    <property type="match status" value="1"/>
</dbReference>
<dbReference type="InterPro" id="IPR029069">
    <property type="entry name" value="HotDog_dom_sf"/>
</dbReference>
<accession>A0A6L7G9B7</accession>
<dbReference type="CDD" id="cd00586">
    <property type="entry name" value="4HBT"/>
    <property type="match status" value="1"/>
</dbReference>
<dbReference type="PANTHER" id="PTHR12475">
    <property type="match status" value="1"/>
</dbReference>
<comment type="caution">
    <text evidence="1">The sequence shown here is derived from an EMBL/GenBank/DDBJ whole genome shotgun (WGS) entry which is preliminary data.</text>
</comment>
<evidence type="ECO:0000313" key="2">
    <source>
        <dbReference type="Proteomes" id="UP000477911"/>
    </source>
</evidence>
<dbReference type="Proteomes" id="UP000477911">
    <property type="component" value="Unassembled WGS sequence"/>
</dbReference>
<protein>
    <submittedName>
        <fullName evidence="1">Thioeseterase</fullName>
    </submittedName>
</protein>
<gene>
    <name evidence="1" type="ORF">GR170_19965</name>
</gene>
<dbReference type="AlphaFoldDB" id="A0A6L7G9B7"/>
<keyword evidence="2" id="KW-1185">Reference proteome</keyword>